<evidence type="ECO:0000313" key="3">
    <source>
        <dbReference type="Proteomes" id="UP000294562"/>
    </source>
</evidence>
<reference evidence="2 3" key="1">
    <citation type="submission" date="2019-03" db="EMBL/GenBank/DDBJ databases">
        <title>Rhodobacteraceae bacterium SM1902, a new member of the family Rhodobacteraceae isolated from Yantai.</title>
        <authorList>
            <person name="Sun Y."/>
        </authorList>
    </citation>
    <scope>NUCLEOTIDE SEQUENCE [LARGE SCALE GENOMIC DNA]</scope>
    <source>
        <strain evidence="2 3">SM1902</strain>
    </source>
</reference>
<organism evidence="2 3">
    <name type="scientific">Meridianimarinicoccus aquatilis</name>
    <dbReference type="NCBI Taxonomy" id="2552766"/>
    <lineage>
        <taxon>Bacteria</taxon>
        <taxon>Pseudomonadati</taxon>
        <taxon>Pseudomonadota</taxon>
        <taxon>Alphaproteobacteria</taxon>
        <taxon>Rhodobacterales</taxon>
        <taxon>Paracoccaceae</taxon>
        <taxon>Meridianimarinicoccus</taxon>
    </lineage>
</organism>
<accession>A0A4R6AW53</accession>
<dbReference type="InterPro" id="IPR025359">
    <property type="entry name" value="SduA_C"/>
</dbReference>
<dbReference type="AlphaFoldDB" id="A0A4R6AW53"/>
<feature type="domain" description="Shedu protein SduA C-terminal" evidence="1">
    <location>
        <begin position="221"/>
        <end position="358"/>
    </location>
</feature>
<dbReference type="OrthoDB" id="7822202at2"/>
<protein>
    <submittedName>
        <fullName evidence="2">DUF4263 domain-containing protein</fullName>
    </submittedName>
</protein>
<comment type="caution">
    <text evidence="2">The sequence shown here is derived from an EMBL/GenBank/DDBJ whole genome shotgun (WGS) entry which is preliminary data.</text>
</comment>
<dbReference type="Pfam" id="PF14082">
    <property type="entry name" value="SduA_C"/>
    <property type="match status" value="1"/>
</dbReference>
<sequence length="381" mass="42334">MLAYFAVNKVATSWEITGLLEDEVNDFIERGANPQTLSSLLNRCMDQGTTQAMNLVRRLFEDDYGGITYKWELKEPAAAALLFWSEQGIEEIAQAAVNLSNLSNHTIAFDVLSSAASASPSMRMKVGSGSELWQRVIDAGGTSCGVQEAARKKLVELVLSIEREDDLAASLAQVFFRHQVSPDSVKAAKEIVRAVASRWFSIGEKTLREFQDLIDDCGSCEPVFQTFFEANPQLLDPMAIEVWPEPNLFGSRKPDFVVKRSDGSYLVVEIECPSKNLITKAGHPSADVTHAEHQVTDYRKYMLDHIGNVRNVFPGFSSPDCLVIVGLENTLTPDQKLVLASLNEARHRIKVVGFDWLLERAKRVSKNVSEHGVIVSVKRMT</sequence>
<evidence type="ECO:0000313" key="2">
    <source>
        <dbReference type="EMBL" id="TDL87915.1"/>
    </source>
</evidence>
<name>A0A4R6AW53_9RHOB</name>
<dbReference type="RefSeq" id="WP_133342754.1">
    <property type="nucleotide sequence ID" value="NZ_SMZO01000019.1"/>
</dbReference>
<proteinExistence type="predicted"/>
<dbReference type="Proteomes" id="UP000294562">
    <property type="component" value="Unassembled WGS sequence"/>
</dbReference>
<evidence type="ECO:0000259" key="1">
    <source>
        <dbReference type="Pfam" id="PF14082"/>
    </source>
</evidence>
<dbReference type="EMBL" id="SMZO01000019">
    <property type="protein sequence ID" value="TDL87915.1"/>
    <property type="molecule type" value="Genomic_DNA"/>
</dbReference>
<gene>
    <name evidence="2" type="ORF">E2L05_09895</name>
</gene>
<keyword evidence="3" id="KW-1185">Reference proteome</keyword>